<dbReference type="Proteomes" id="UP000201797">
    <property type="component" value="Segment"/>
</dbReference>
<organism evidence="1 2">
    <name type="scientific">Cyanophage S-RIM50</name>
    <dbReference type="NCBI Taxonomy" id="687803"/>
    <lineage>
        <taxon>Viruses</taxon>
        <taxon>Duplodnaviria</taxon>
        <taxon>Heunggongvirae</taxon>
        <taxon>Uroviricota</taxon>
        <taxon>Caudoviricetes</taxon>
        <taxon>Pantevenvirales</taxon>
        <taxon>Kyanoviridae</taxon>
        <taxon>Neptunevirus</taxon>
        <taxon>Neptunevirus srim50</taxon>
    </lineage>
</organism>
<proteinExistence type="predicted"/>
<sequence length="32" mass="3674">MISTLFVFGFTLLLCWAMETTFPTGTKGIKRY</sequence>
<dbReference type="RefSeq" id="YP_009302202.1">
    <property type="nucleotide sequence ID" value="NC_031242.1"/>
</dbReference>
<name>A0A127KLD7_9CAUD</name>
<evidence type="ECO:0000313" key="2">
    <source>
        <dbReference type="Proteomes" id="UP000201797"/>
    </source>
</evidence>
<accession>A0A127KLD7</accession>
<gene>
    <name evidence="1" type="ORF">R290704_121</name>
</gene>
<evidence type="ECO:0000313" key="1">
    <source>
        <dbReference type="EMBL" id="AMO42903.1"/>
    </source>
</evidence>
<keyword evidence="2" id="KW-1185">Reference proteome</keyword>
<dbReference type="GeneID" id="29124125"/>
<protein>
    <submittedName>
        <fullName evidence="1">Uncharacterized protein</fullName>
    </submittedName>
</protein>
<dbReference type="KEGG" id="vg:29124125"/>
<reference evidence="1 2" key="1">
    <citation type="submission" date="2016-01" db="EMBL/GenBank/DDBJ databases">
        <title>The genomic content and context of auxiliary metabolic genes in marine cyanophages.</title>
        <authorList>
            <person name="Marston M.F."/>
            <person name="Martiny J.B.H."/>
            <person name="Crummett L.T."/>
        </authorList>
    </citation>
    <scope>NUCLEOTIDE SEQUENCE [LARGE SCALE GENOMIC DNA]</scope>
    <source>
        <strain evidence="1">RW_29_0704</strain>
    </source>
</reference>
<dbReference type="EMBL" id="KU594605">
    <property type="protein sequence ID" value="AMO42903.1"/>
    <property type="molecule type" value="Genomic_DNA"/>
</dbReference>